<protein>
    <submittedName>
        <fullName evidence="4">Aminotransferase class I/II-fold pyridoxal phosphate-dependent enzyme</fullName>
    </submittedName>
</protein>
<dbReference type="SUPFAM" id="SSF53383">
    <property type="entry name" value="PLP-dependent transferases"/>
    <property type="match status" value="1"/>
</dbReference>
<dbReference type="Gene3D" id="3.90.1150.10">
    <property type="entry name" value="Aspartate Aminotransferase, domain 1"/>
    <property type="match status" value="1"/>
</dbReference>
<keyword evidence="4" id="KW-0808">Transferase</keyword>
<dbReference type="Proteomes" id="UP001299265">
    <property type="component" value="Unassembled WGS sequence"/>
</dbReference>
<keyword evidence="2" id="KW-0663">Pyridoxal phosphate</keyword>
<dbReference type="RefSeq" id="WP_231061140.1">
    <property type="nucleotide sequence ID" value="NZ_JAJNOR010000001.1"/>
</dbReference>
<evidence type="ECO:0000313" key="5">
    <source>
        <dbReference type="Proteomes" id="UP001299265"/>
    </source>
</evidence>
<dbReference type="CDD" id="cd00609">
    <property type="entry name" value="AAT_like"/>
    <property type="match status" value="1"/>
</dbReference>
<comment type="caution">
    <text evidence="4">The sequence shown here is derived from an EMBL/GenBank/DDBJ whole genome shotgun (WGS) entry which is preliminary data.</text>
</comment>
<gene>
    <name evidence="4" type="ORF">LQE92_00930</name>
</gene>
<accession>A0AAP2RFD6</accession>
<proteinExistence type="predicted"/>
<dbReference type="InterPro" id="IPR015424">
    <property type="entry name" value="PyrdxlP-dep_Trfase"/>
</dbReference>
<evidence type="ECO:0000256" key="2">
    <source>
        <dbReference type="ARBA" id="ARBA00022898"/>
    </source>
</evidence>
<dbReference type="EMBL" id="JAJNOR010000001">
    <property type="protein sequence ID" value="MCD2491189.1"/>
    <property type="molecule type" value="Genomic_DNA"/>
</dbReference>
<dbReference type="InterPro" id="IPR004839">
    <property type="entry name" value="Aminotransferase_I/II_large"/>
</dbReference>
<dbReference type="InterPro" id="IPR015422">
    <property type="entry name" value="PyrdxlP-dep_Trfase_small"/>
</dbReference>
<dbReference type="GO" id="GO:0008483">
    <property type="term" value="F:transaminase activity"/>
    <property type="evidence" value="ECO:0007669"/>
    <property type="project" value="UniProtKB-KW"/>
</dbReference>
<feature type="domain" description="Aminotransferase class I/classII large" evidence="3">
    <location>
        <begin position="14"/>
        <end position="340"/>
    </location>
</feature>
<dbReference type="PANTHER" id="PTHR42885">
    <property type="entry name" value="HISTIDINOL-PHOSPHATE AMINOTRANSFERASE-RELATED"/>
    <property type="match status" value="1"/>
</dbReference>
<dbReference type="GO" id="GO:0030170">
    <property type="term" value="F:pyridoxal phosphate binding"/>
    <property type="evidence" value="ECO:0007669"/>
    <property type="project" value="InterPro"/>
</dbReference>
<evidence type="ECO:0000313" key="4">
    <source>
        <dbReference type="EMBL" id="MCD2491189.1"/>
    </source>
</evidence>
<dbReference type="Gene3D" id="3.40.640.10">
    <property type="entry name" value="Type I PLP-dependent aspartate aminotransferase-like (Major domain)"/>
    <property type="match status" value="1"/>
</dbReference>
<dbReference type="AlphaFoldDB" id="A0AAP2RFD6"/>
<keyword evidence="4" id="KW-0032">Aminotransferase</keyword>
<sequence>MKHIHGGNIYQYGKILDFSANLNPLGMPERVKTAARESIDRSEHYPDPYCTELREAIGRAEGISPGHIICGNGAAELIFLLAAAKRPKQALLTAPTFAEYGQALEAFGCRCRYYPLDRVNGFQIGRDYLEALTEETDIAFLCNPNNPTGMLTGRDFLKEVLLKCRRLGIFLVLDECFLELTGEKERVSMAGSISEGGIFLLRAFTKSYAMAGLRLGYGMTADTFLIERLNELRQPWSVSVPAQAAGIQALRETDFLEASVCYIRNERQWLLEHMRSYPFTVYEGSANYLFFHGDRTDLKEALVRRRILIRDCGNYQGLCPGYYRIAVRTRKENETLLNALGQIYGVADSEVE</sequence>
<dbReference type="PANTHER" id="PTHR42885:SF1">
    <property type="entry name" value="THREONINE-PHOSPHATE DECARBOXYLASE"/>
    <property type="match status" value="1"/>
</dbReference>
<name>A0AAP2RFD6_9FIRM</name>
<organism evidence="4 5">
    <name type="scientific">Lientehia hominis</name>
    <dbReference type="NCBI Taxonomy" id="2897778"/>
    <lineage>
        <taxon>Bacteria</taxon>
        <taxon>Bacillati</taxon>
        <taxon>Bacillota</taxon>
        <taxon>Clostridia</taxon>
        <taxon>Lachnospirales</taxon>
        <taxon>Lachnospiraceae</taxon>
        <taxon>Lientehia</taxon>
    </lineage>
</organism>
<keyword evidence="5" id="KW-1185">Reference proteome</keyword>
<comment type="cofactor">
    <cofactor evidence="1">
        <name>pyridoxal 5'-phosphate</name>
        <dbReference type="ChEBI" id="CHEBI:597326"/>
    </cofactor>
</comment>
<evidence type="ECO:0000256" key="1">
    <source>
        <dbReference type="ARBA" id="ARBA00001933"/>
    </source>
</evidence>
<dbReference type="InterPro" id="IPR015421">
    <property type="entry name" value="PyrdxlP-dep_Trfase_major"/>
</dbReference>
<evidence type="ECO:0000259" key="3">
    <source>
        <dbReference type="Pfam" id="PF00155"/>
    </source>
</evidence>
<reference evidence="4 5" key="1">
    <citation type="submission" date="2021-11" db="EMBL/GenBank/DDBJ databases">
        <title>Lacrimispora sp. nov. NSJ-141 isolated from human feces.</title>
        <authorList>
            <person name="Abdugheni R."/>
        </authorList>
    </citation>
    <scope>NUCLEOTIDE SEQUENCE [LARGE SCALE GENOMIC DNA]</scope>
    <source>
        <strain evidence="4 5">NSJ-141</strain>
    </source>
</reference>
<dbReference type="Pfam" id="PF00155">
    <property type="entry name" value="Aminotran_1_2"/>
    <property type="match status" value="1"/>
</dbReference>